<dbReference type="EMBL" id="BAABGN010000004">
    <property type="protein sequence ID" value="GAA4420329.1"/>
    <property type="molecule type" value="Genomic_DNA"/>
</dbReference>
<organism evidence="2 4">
    <name type="scientific">Georgenia halophila</name>
    <dbReference type="NCBI Taxonomy" id="620889"/>
    <lineage>
        <taxon>Bacteria</taxon>
        <taxon>Bacillati</taxon>
        <taxon>Actinomycetota</taxon>
        <taxon>Actinomycetes</taxon>
        <taxon>Micrococcales</taxon>
        <taxon>Bogoriellaceae</taxon>
        <taxon>Georgenia</taxon>
    </lineage>
</organism>
<feature type="region of interest" description="Disordered" evidence="1">
    <location>
        <begin position="47"/>
        <end position="102"/>
    </location>
</feature>
<name>A0ABP8KU86_9MICO</name>
<accession>A0ABP8KU86</accession>
<feature type="compositionally biased region" description="Polar residues" evidence="1">
    <location>
        <begin position="67"/>
        <end position="80"/>
    </location>
</feature>
<proteinExistence type="predicted"/>
<evidence type="ECO:0000313" key="2">
    <source>
        <dbReference type="EMBL" id="GAA4416787.1"/>
    </source>
</evidence>
<reference evidence="4" key="2">
    <citation type="journal article" date="2019" name="Int. J. Syst. Evol. Microbiol.">
        <title>The Global Catalogue of Microorganisms (GCM) 10K type strain sequencing project: providing services to taxonomists for standard genome sequencing and annotation.</title>
        <authorList>
            <consortium name="The Broad Institute Genomics Platform"/>
            <consortium name="The Broad Institute Genome Sequencing Center for Infectious Disease"/>
            <person name="Wu L."/>
            <person name="Ma J."/>
        </authorList>
    </citation>
    <scope>NUCLEOTIDE SEQUENCE [LARGE SCALE GENOMIC DNA]</scope>
    <source>
        <strain evidence="4">JCM 17810</strain>
    </source>
</reference>
<reference evidence="2" key="1">
    <citation type="journal article" date="2014" name="Int. J. Syst. Evol. Microbiol.">
        <title>Complete genome of a new Firmicutes species belonging to the dominant human colonic microbiota ('Ruminococcus bicirculans') reveals two chromosomes and a selective capacity to utilize plant glucans.</title>
        <authorList>
            <consortium name="NISC Comparative Sequencing Program"/>
            <person name="Wegmann U."/>
            <person name="Louis P."/>
            <person name="Goesmann A."/>
            <person name="Henrissat B."/>
            <person name="Duncan S.H."/>
            <person name="Flint H.J."/>
        </authorList>
    </citation>
    <scope>NUCLEOTIDE SEQUENCE</scope>
    <source>
        <strain evidence="2">JCM 17810</strain>
    </source>
</reference>
<gene>
    <name evidence="2" type="ORF">GCM10023169_04480</name>
    <name evidence="3" type="ORF">GCM10023169_12090</name>
</gene>
<evidence type="ECO:0000313" key="4">
    <source>
        <dbReference type="Proteomes" id="UP001500622"/>
    </source>
</evidence>
<evidence type="ECO:0000256" key="1">
    <source>
        <dbReference type="SAM" id="MobiDB-lite"/>
    </source>
</evidence>
<dbReference type="EMBL" id="BAABGN010000002">
    <property type="protein sequence ID" value="GAA4416787.1"/>
    <property type="molecule type" value="Genomic_DNA"/>
</dbReference>
<protein>
    <submittedName>
        <fullName evidence="2">Uncharacterized protein</fullName>
    </submittedName>
</protein>
<feature type="compositionally biased region" description="Basic and acidic residues" evidence="1">
    <location>
        <begin position="54"/>
        <end position="66"/>
    </location>
</feature>
<keyword evidence="4" id="KW-1185">Reference proteome</keyword>
<sequence length="102" mass="11672">MSLRQLDTGFRTECEVYRVPDEEAAKQWSRLWHVRHVRDVKAVARVGPCPRRRTSGEKRGDKDEQARTQASCPQGQTTEPRQAPQRGLSVEGRSRRTVAVTE</sequence>
<reference evidence="2" key="3">
    <citation type="submission" date="2023-12" db="EMBL/GenBank/DDBJ databases">
        <authorList>
            <person name="Sun Q."/>
            <person name="Inoue M."/>
        </authorList>
    </citation>
    <scope>NUCLEOTIDE SEQUENCE</scope>
    <source>
        <strain evidence="2">JCM 17810</strain>
    </source>
</reference>
<dbReference type="Proteomes" id="UP001500622">
    <property type="component" value="Unassembled WGS sequence"/>
</dbReference>
<evidence type="ECO:0000313" key="3">
    <source>
        <dbReference type="EMBL" id="GAA4420329.1"/>
    </source>
</evidence>
<comment type="caution">
    <text evidence="2">The sequence shown here is derived from an EMBL/GenBank/DDBJ whole genome shotgun (WGS) entry which is preliminary data.</text>
</comment>